<evidence type="ECO:0000313" key="4">
    <source>
        <dbReference type="Proteomes" id="UP001186944"/>
    </source>
</evidence>
<keyword evidence="4" id="KW-1185">Reference proteome</keyword>
<protein>
    <recommendedName>
        <fullName evidence="2">B box-type domain-containing protein</fullName>
    </recommendedName>
</protein>
<dbReference type="GO" id="GO:0008270">
    <property type="term" value="F:zinc ion binding"/>
    <property type="evidence" value="ECO:0007669"/>
    <property type="project" value="UniProtKB-KW"/>
</dbReference>
<dbReference type="Gene3D" id="2.120.10.30">
    <property type="entry name" value="TolB, C-terminal domain"/>
    <property type="match status" value="1"/>
</dbReference>
<dbReference type="InterPro" id="IPR050952">
    <property type="entry name" value="TRIM-NHL_E3_ligases"/>
</dbReference>
<reference evidence="3" key="1">
    <citation type="submission" date="2019-08" db="EMBL/GenBank/DDBJ databases">
        <title>The improved chromosome-level genome for the pearl oyster Pinctada fucata martensii using PacBio sequencing and Hi-C.</title>
        <authorList>
            <person name="Zheng Z."/>
        </authorList>
    </citation>
    <scope>NUCLEOTIDE SEQUENCE</scope>
    <source>
        <strain evidence="3">ZZ-2019</strain>
        <tissue evidence="3">Adductor muscle</tissue>
    </source>
</reference>
<dbReference type="PANTHER" id="PTHR24104">
    <property type="entry name" value="E3 UBIQUITIN-PROTEIN LIGASE NHLRC1-RELATED"/>
    <property type="match status" value="1"/>
</dbReference>
<dbReference type="SUPFAM" id="SSF101898">
    <property type="entry name" value="NHL repeat"/>
    <property type="match status" value="1"/>
</dbReference>
<feature type="domain" description="B box-type" evidence="2">
    <location>
        <begin position="9"/>
        <end position="55"/>
    </location>
</feature>
<dbReference type="InterPro" id="IPR000315">
    <property type="entry name" value="Znf_B-box"/>
</dbReference>
<dbReference type="GO" id="GO:0061630">
    <property type="term" value="F:ubiquitin protein ligase activity"/>
    <property type="evidence" value="ECO:0007669"/>
    <property type="project" value="TreeGrafter"/>
</dbReference>
<dbReference type="GO" id="GO:0043161">
    <property type="term" value="P:proteasome-mediated ubiquitin-dependent protein catabolic process"/>
    <property type="evidence" value="ECO:0007669"/>
    <property type="project" value="TreeGrafter"/>
</dbReference>
<name>A0AA88YHM8_PINIB</name>
<dbReference type="GO" id="GO:0000209">
    <property type="term" value="P:protein polyubiquitination"/>
    <property type="evidence" value="ECO:0007669"/>
    <property type="project" value="TreeGrafter"/>
</dbReference>
<dbReference type="Proteomes" id="UP001186944">
    <property type="component" value="Unassembled WGS sequence"/>
</dbReference>
<dbReference type="InterPro" id="IPR011042">
    <property type="entry name" value="6-blade_b-propeller_TolB-like"/>
</dbReference>
<dbReference type="EMBL" id="VSWD01000005">
    <property type="protein sequence ID" value="KAK3101607.1"/>
    <property type="molecule type" value="Genomic_DNA"/>
</dbReference>
<keyword evidence="1" id="KW-0479">Metal-binding</keyword>
<comment type="caution">
    <text evidence="3">The sequence shown here is derived from an EMBL/GenBank/DDBJ whole genome shotgun (WGS) entry which is preliminary data.</text>
</comment>
<dbReference type="PANTHER" id="PTHR24104:SF25">
    <property type="entry name" value="PROTEIN LIN-41"/>
    <property type="match status" value="1"/>
</dbReference>
<accession>A0AA88YHM8</accession>
<proteinExistence type="predicted"/>
<dbReference type="AlphaFoldDB" id="A0AA88YHM8"/>
<evidence type="ECO:0000256" key="1">
    <source>
        <dbReference type="PROSITE-ProRule" id="PRU00024"/>
    </source>
</evidence>
<dbReference type="PROSITE" id="PS50119">
    <property type="entry name" value="ZF_BBOX"/>
    <property type="match status" value="1"/>
</dbReference>
<sequence>MATPNGIVDDQGQCRFCSDEAKYYCRTCKDNLCLKCHEVHRKSTKANTNHHHLVLYHQRKESLRSAAPDACAVHPGSKYGEYLSRLDETPPAYTLAITEMKQRITQETNQVFDYLNYLVYERHQAVDDVVTLDQEIVRMEKERNQTQHMRLVQLEQRYREFFASIDKNVTIDFLNDRQDFKDLIREPGNNHILPPLYQPSNFNSDILRANMPYVMSTNQSALVETRLRHFDKMLMAEPLRVASFIVGKSSLLYQIKCLGRDGAWILTGESTLSRYNRLGKKLEFVETSDGQNGNPAGIAVTDKSIYYTRTSPNCVCVISQGKKPESVISTEDWVPNGLCVTATWDLVVALQNGVRGKIVKYYREVYFECLTIQNDDTGHAIFAQPWYVTENRVNGDLCVSDTQDNLLIVVNKQGKLRFRFDAPYRYFQPRDICTNAHGHIIVADPYNNNINIINMDGAFIMNINTRPLDLYVPVAVSTDAEQNLWIGARDTRRVVVIRYIHDS</sequence>
<keyword evidence="1" id="KW-0862">Zinc</keyword>
<evidence type="ECO:0000259" key="2">
    <source>
        <dbReference type="PROSITE" id="PS50119"/>
    </source>
</evidence>
<gene>
    <name evidence="3" type="ORF">FSP39_004815</name>
</gene>
<evidence type="ECO:0000313" key="3">
    <source>
        <dbReference type="EMBL" id="KAK3101607.1"/>
    </source>
</evidence>
<keyword evidence="1" id="KW-0863">Zinc-finger</keyword>
<organism evidence="3 4">
    <name type="scientific">Pinctada imbricata</name>
    <name type="common">Atlantic pearl-oyster</name>
    <name type="synonym">Pinctada martensii</name>
    <dbReference type="NCBI Taxonomy" id="66713"/>
    <lineage>
        <taxon>Eukaryota</taxon>
        <taxon>Metazoa</taxon>
        <taxon>Spiralia</taxon>
        <taxon>Lophotrochozoa</taxon>
        <taxon>Mollusca</taxon>
        <taxon>Bivalvia</taxon>
        <taxon>Autobranchia</taxon>
        <taxon>Pteriomorphia</taxon>
        <taxon>Pterioida</taxon>
        <taxon>Pterioidea</taxon>
        <taxon>Pteriidae</taxon>
        <taxon>Pinctada</taxon>
    </lineage>
</organism>